<proteinExistence type="predicted"/>
<evidence type="ECO:0000313" key="2">
    <source>
        <dbReference type="Proteomes" id="UP000230097"/>
    </source>
</evidence>
<gene>
    <name evidence="1" type="ORF">CO078_02065</name>
</gene>
<evidence type="ECO:0000313" key="1">
    <source>
        <dbReference type="EMBL" id="PJB98358.1"/>
    </source>
</evidence>
<organism evidence="1 2">
    <name type="scientific">Candidatus Nealsonbacteria bacterium CG_4_9_14_0_8_um_filter_36_17</name>
    <dbReference type="NCBI Taxonomy" id="1974693"/>
    <lineage>
        <taxon>Bacteria</taxon>
        <taxon>Candidatus Nealsoniibacteriota</taxon>
    </lineage>
</organism>
<name>A0A2M8DL73_9BACT</name>
<sequence>MITFSITEFPEKKIVGVIKDGNLIGTIYPTEEGIEVVPNHLTIYPERIIKNGHNKDRNMPSILINLIK</sequence>
<dbReference type="Proteomes" id="UP000230097">
    <property type="component" value="Unassembled WGS sequence"/>
</dbReference>
<accession>A0A2M8DL73</accession>
<dbReference type="EMBL" id="PFTC01000050">
    <property type="protein sequence ID" value="PJB98358.1"/>
    <property type="molecule type" value="Genomic_DNA"/>
</dbReference>
<dbReference type="AlphaFoldDB" id="A0A2M8DL73"/>
<protein>
    <submittedName>
        <fullName evidence="1">Uncharacterized protein</fullName>
    </submittedName>
</protein>
<reference evidence="2" key="1">
    <citation type="submission" date="2017-09" db="EMBL/GenBank/DDBJ databases">
        <title>Depth-based differentiation of microbial function through sediment-hosted aquifers and enrichment of novel symbionts in the deep terrestrial subsurface.</title>
        <authorList>
            <person name="Probst A.J."/>
            <person name="Ladd B."/>
            <person name="Jarett J.K."/>
            <person name="Geller-Mcgrath D.E."/>
            <person name="Sieber C.M.K."/>
            <person name="Emerson J.B."/>
            <person name="Anantharaman K."/>
            <person name="Thomas B.C."/>
            <person name="Malmstrom R."/>
            <person name="Stieglmeier M."/>
            <person name="Klingl A."/>
            <person name="Woyke T."/>
            <person name="Ryan C.M."/>
            <person name="Banfield J.F."/>
        </authorList>
    </citation>
    <scope>NUCLEOTIDE SEQUENCE [LARGE SCALE GENOMIC DNA]</scope>
</reference>
<comment type="caution">
    <text evidence="1">The sequence shown here is derived from an EMBL/GenBank/DDBJ whole genome shotgun (WGS) entry which is preliminary data.</text>
</comment>